<evidence type="ECO:0000256" key="1">
    <source>
        <dbReference type="ARBA" id="ARBA00007228"/>
    </source>
</evidence>
<dbReference type="InterPro" id="IPR029026">
    <property type="entry name" value="tRNA_m1G_MTases_N"/>
</dbReference>
<dbReference type="SUPFAM" id="SSF75217">
    <property type="entry name" value="alpha/beta knot"/>
    <property type="match status" value="1"/>
</dbReference>
<proteinExistence type="inferred from homology"/>
<dbReference type="InterPro" id="IPR001537">
    <property type="entry name" value="SpoU_MeTrfase"/>
</dbReference>
<dbReference type="Pfam" id="PF08032">
    <property type="entry name" value="SpoU_sub_bind"/>
    <property type="match status" value="1"/>
</dbReference>
<dbReference type="GO" id="GO:0032259">
    <property type="term" value="P:methylation"/>
    <property type="evidence" value="ECO:0007669"/>
    <property type="project" value="UniProtKB-KW"/>
</dbReference>
<dbReference type="InterPro" id="IPR029028">
    <property type="entry name" value="Alpha/beta_knot_MTases"/>
</dbReference>
<dbReference type="GO" id="GO:0006396">
    <property type="term" value="P:RNA processing"/>
    <property type="evidence" value="ECO:0007669"/>
    <property type="project" value="InterPro"/>
</dbReference>
<comment type="similarity">
    <text evidence="1">Belongs to the class IV-like SAM-binding methyltransferase superfamily. RNA methyltransferase TrmH family.</text>
</comment>
<dbReference type="InterPro" id="IPR029064">
    <property type="entry name" value="Ribosomal_eL30-like_sf"/>
</dbReference>
<protein>
    <submittedName>
        <fullName evidence="5">23S rRNA (Guanosine(2251)-2'-O)-methyltransferase RlmB</fullName>
    </submittedName>
</protein>
<gene>
    <name evidence="5" type="primary">rlmB</name>
    <name evidence="6" type="ORF">E6G98_00365</name>
    <name evidence="5" type="ORF">E6G99_04140</name>
</gene>
<evidence type="ECO:0000313" key="8">
    <source>
        <dbReference type="Proteomes" id="UP000318661"/>
    </source>
</evidence>
<dbReference type="GO" id="GO:0008173">
    <property type="term" value="F:RNA methyltransferase activity"/>
    <property type="evidence" value="ECO:0007669"/>
    <property type="project" value="InterPro"/>
</dbReference>
<dbReference type="Proteomes" id="UP000318661">
    <property type="component" value="Unassembled WGS sequence"/>
</dbReference>
<comment type="caution">
    <text evidence="5">The sequence shown here is derived from an EMBL/GenBank/DDBJ whole genome shotgun (WGS) entry which is preliminary data.</text>
</comment>
<reference evidence="7 8" key="1">
    <citation type="journal article" date="2019" name="Nat. Microbiol.">
        <title>Mediterranean grassland soil C-N compound turnover is dependent on rainfall and depth, and is mediated by genomically divergent microorganisms.</title>
        <authorList>
            <person name="Diamond S."/>
            <person name="Andeer P.F."/>
            <person name="Li Z."/>
            <person name="Crits-Christoph A."/>
            <person name="Burstein D."/>
            <person name="Anantharaman K."/>
            <person name="Lane K.R."/>
            <person name="Thomas B.C."/>
            <person name="Pan C."/>
            <person name="Northen T.R."/>
            <person name="Banfield J.F."/>
        </authorList>
    </citation>
    <scope>NUCLEOTIDE SEQUENCE [LARGE SCALE GENOMIC DNA]</scope>
    <source>
        <strain evidence="6">NP_1</strain>
        <strain evidence="5">NP_2</strain>
    </source>
</reference>
<feature type="domain" description="RNA 2-O ribose methyltransferase substrate binding" evidence="4">
    <location>
        <begin position="16"/>
        <end position="90"/>
    </location>
</feature>
<dbReference type="SMART" id="SM00967">
    <property type="entry name" value="SpoU_sub_bind"/>
    <property type="match status" value="1"/>
</dbReference>
<evidence type="ECO:0000256" key="3">
    <source>
        <dbReference type="ARBA" id="ARBA00022679"/>
    </source>
</evidence>
<evidence type="ECO:0000256" key="2">
    <source>
        <dbReference type="ARBA" id="ARBA00022603"/>
    </source>
</evidence>
<dbReference type="Pfam" id="PF00588">
    <property type="entry name" value="SpoU_methylase"/>
    <property type="match status" value="1"/>
</dbReference>
<dbReference type="FunFam" id="3.40.1280.10:FF:000008">
    <property type="entry name" value="Group 3 RNA methyltransferase TrmH"/>
    <property type="match status" value="1"/>
</dbReference>
<dbReference type="PANTHER" id="PTHR46429:SF1">
    <property type="entry name" value="23S RRNA (GUANOSINE-2'-O-)-METHYLTRANSFERASE RLMB"/>
    <property type="match status" value="1"/>
</dbReference>
<dbReference type="EMBL" id="VBAI01000007">
    <property type="protein sequence ID" value="TMJ13405.1"/>
    <property type="molecule type" value="Genomic_DNA"/>
</dbReference>
<dbReference type="InterPro" id="IPR013123">
    <property type="entry name" value="SpoU_subst-bd"/>
</dbReference>
<keyword evidence="3 5" id="KW-0808">Transferase</keyword>
<evidence type="ECO:0000313" key="6">
    <source>
        <dbReference type="EMBL" id="TMJ13405.1"/>
    </source>
</evidence>
<evidence type="ECO:0000259" key="4">
    <source>
        <dbReference type="SMART" id="SM00967"/>
    </source>
</evidence>
<evidence type="ECO:0000313" key="5">
    <source>
        <dbReference type="EMBL" id="TMJ08606.1"/>
    </source>
</evidence>
<dbReference type="Gene3D" id="3.30.1330.30">
    <property type="match status" value="1"/>
</dbReference>
<keyword evidence="2 5" id="KW-0489">Methyltransferase</keyword>
<dbReference type="InterPro" id="IPR004441">
    <property type="entry name" value="rRNA_MeTrfase_TrmH"/>
</dbReference>
<evidence type="ECO:0000313" key="7">
    <source>
        <dbReference type="Proteomes" id="UP000315217"/>
    </source>
</evidence>
<dbReference type="GO" id="GO:0005829">
    <property type="term" value="C:cytosol"/>
    <property type="evidence" value="ECO:0007669"/>
    <property type="project" value="TreeGrafter"/>
</dbReference>
<organism evidence="5 8">
    <name type="scientific">Candidatus Segetimicrobium genomatis</name>
    <dbReference type="NCBI Taxonomy" id="2569760"/>
    <lineage>
        <taxon>Bacteria</taxon>
        <taxon>Bacillati</taxon>
        <taxon>Candidatus Sysuimicrobiota</taxon>
        <taxon>Candidatus Sysuimicrobiia</taxon>
        <taxon>Candidatus Sysuimicrobiales</taxon>
        <taxon>Candidatus Segetimicrobiaceae</taxon>
        <taxon>Candidatus Segetimicrobium</taxon>
    </lineage>
</organism>
<dbReference type="SUPFAM" id="SSF55315">
    <property type="entry name" value="L30e-like"/>
    <property type="match status" value="1"/>
</dbReference>
<dbReference type="PANTHER" id="PTHR46429">
    <property type="entry name" value="23S RRNA (GUANOSINE-2'-O-)-METHYLTRANSFERASE RLMB"/>
    <property type="match status" value="1"/>
</dbReference>
<dbReference type="Proteomes" id="UP000315217">
    <property type="component" value="Unassembled WGS sequence"/>
</dbReference>
<dbReference type="GO" id="GO:0003723">
    <property type="term" value="F:RNA binding"/>
    <property type="evidence" value="ECO:0007669"/>
    <property type="project" value="InterPro"/>
</dbReference>
<dbReference type="NCBIfam" id="TIGR00186">
    <property type="entry name" value="rRNA_methyl_3"/>
    <property type="match status" value="1"/>
</dbReference>
<name>A0A537LKT4_9BACT</name>
<dbReference type="EMBL" id="VBAJ01000089">
    <property type="protein sequence ID" value="TMJ08606.1"/>
    <property type="molecule type" value="Genomic_DNA"/>
</dbReference>
<dbReference type="CDD" id="cd18103">
    <property type="entry name" value="SpoU-like_RlmB"/>
    <property type="match status" value="1"/>
</dbReference>
<sequence length="258" mass="27213">MPPGPEPSDAAVEGDAIGGRRAVLEALRARRPLRKILIGRTTRGGTIREILQEARRQDVAVQFVDQRRLDALLRTPHQGVVALGSARPLVGVEDVLAAAHSRHEPPLVLVLDGVEDPANLGAIIRTAEGAGVHGVIIPKHRAAGLTPAVAKTSAGALEYLPVAQVTNLVRALDELKAAGLWVAGADPAAVDVYHHVRLLPPLALVMGGEGKGLSRLVREHCDILVQLPMRGRIASLNVAVATGVLLYEVVRQMAAANP</sequence>
<dbReference type="Gene3D" id="3.40.1280.10">
    <property type="match status" value="1"/>
</dbReference>
<accession>A0A537LKT4</accession>
<dbReference type="AlphaFoldDB" id="A0A537LKT4"/>